<keyword evidence="1 4" id="KW-0597">Phosphoprotein</keyword>
<dbReference type="PROSITE" id="PS50894">
    <property type="entry name" value="HPT"/>
    <property type="match status" value="1"/>
</dbReference>
<evidence type="ECO:0000256" key="1">
    <source>
        <dbReference type="ARBA" id="ARBA00022553"/>
    </source>
</evidence>
<accession>A0A4R3N5U5</accession>
<evidence type="ECO:0000313" key="7">
    <source>
        <dbReference type="EMBL" id="TCT24435.1"/>
    </source>
</evidence>
<keyword evidence="7" id="KW-0238">DNA-binding</keyword>
<dbReference type="SMART" id="SM00448">
    <property type="entry name" value="REC"/>
    <property type="match status" value="1"/>
</dbReference>
<name>A0A4R3N5U5_9GAMM</name>
<sequence length="242" mass="25036">MTPPSSPSSSPATPAAPAPRLLLVEDDPASAAFMAAVASAQPAQVHLVANIADGESACALQAFDLLLVDANLPDGRGEHLLRLLRERGLVTAALAHTADPDPTLHARLREAGFAEVLLKPITAAALREALRRHLPGARPADWDDAAALAALGGEAAHVQALRTLFLAELPQQRQRIVHAATHADISSLRAELHRLVASCGFVGAAKLGSAVRALQESLLDAAALRAVEAAIDELLLAPAATA</sequence>
<dbReference type="PANTHER" id="PTHR44591">
    <property type="entry name" value="STRESS RESPONSE REGULATOR PROTEIN 1"/>
    <property type="match status" value="1"/>
</dbReference>
<dbReference type="PANTHER" id="PTHR44591:SF21">
    <property type="entry name" value="TWO-COMPONENT RESPONSE REGULATOR"/>
    <property type="match status" value="1"/>
</dbReference>
<dbReference type="EMBL" id="SMAP01000004">
    <property type="protein sequence ID" value="TCT24435.1"/>
    <property type="molecule type" value="Genomic_DNA"/>
</dbReference>
<dbReference type="RefSeq" id="WP_114960219.1">
    <property type="nucleotide sequence ID" value="NZ_MSZW01000020.1"/>
</dbReference>
<dbReference type="InterPro" id="IPR036641">
    <property type="entry name" value="HPT_dom_sf"/>
</dbReference>
<dbReference type="GO" id="GO:0000160">
    <property type="term" value="P:phosphorelay signal transduction system"/>
    <property type="evidence" value="ECO:0007669"/>
    <property type="project" value="UniProtKB-KW"/>
</dbReference>
<dbReference type="CDD" id="cd00156">
    <property type="entry name" value="REC"/>
    <property type="match status" value="1"/>
</dbReference>
<dbReference type="GO" id="GO:0004672">
    <property type="term" value="F:protein kinase activity"/>
    <property type="evidence" value="ECO:0007669"/>
    <property type="project" value="UniProtKB-ARBA"/>
</dbReference>
<feature type="modified residue" description="Phosphohistidine" evidence="3">
    <location>
        <position position="193"/>
    </location>
</feature>
<dbReference type="AlphaFoldDB" id="A0A4R3N5U5"/>
<dbReference type="InterPro" id="IPR001789">
    <property type="entry name" value="Sig_transdc_resp-reg_receiver"/>
</dbReference>
<proteinExistence type="predicted"/>
<dbReference type="PROSITE" id="PS50110">
    <property type="entry name" value="RESPONSE_REGULATORY"/>
    <property type="match status" value="1"/>
</dbReference>
<dbReference type="Pfam" id="PF00072">
    <property type="entry name" value="Response_reg"/>
    <property type="match status" value="1"/>
</dbReference>
<protein>
    <submittedName>
        <fullName evidence="7">DNA-binding response OmpR family regulator</fullName>
    </submittedName>
</protein>
<gene>
    <name evidence="7" type="ORF">EDC34_104122</name>
</gene>
<dbReference type="Gene3D" id="1.20.120.160">
    <property type="entry name" value="HPT domain"/>
    <property type="match status" value="1"/>
</dbReference>
<evidence type="ECO:0000259" key="5">
    <source>
        <dbReference type="PROSITE" id="PS50110"/>
    </source>
</evidence>
<dbReference type="Gene3D" id="3.40.50.2300">
    <property type="match status" value="1"/>
</dbReference>
<dbReference type="InterPro" id="IPR008207">
    <property type="entry name" value="Sig_transdc_His_kin_Hpt_dom"/>
</dbReference>
<comment type="caution">
    <text evidence="7">The sequence shown here is derived from an EMBL/GenBank/DDBJ whole genome shotgun (WGS) entry which is preliminary data.</text>
</comment>
<keyword evidence="8" id="KW-1185">Reference proteome</keyword>
<evidence type="ECO:0000256" key="3">
    <source>
        <dbReference type="PROSITE-ProRule" id="PRU00110"/>
    </source>
</evidence>
<feature type="modified residue" description="4-aspartylphosphate" evidence="4">
    <location>
        <position position="69"/>
    </location>
</feature>
<reference evidence="7 8" key="1">
    <citation type="submission" date="2019-03" db="EMBL/GenBank/DDBJ databases">
        <title>Genomic Encyclopedia of Type Strains, Phase IV (KMG-IV): sequencing the most valuable type-strain genomes for metagenomic binning, comparative biology and taxonomic classification.</title>
        <authorList>
            <person name="Goeker M."/>
        </authorList>
    </citation>
    <scope>NUCLEOTIDE SEQUENCE [LARGE SCALE GENOMIC DNA]</scope>
    <source>
        <strain evidence="7 8">DSM 13605</strain>
    </source>
</reference>
<dbReference type="OrthoDB" id="5966285at2"/>
<organism evidence="7 8">
    <name type="scientific">Thermomonas haemolytica</name>
    <dbReference type="NCBI Taxonomy" id="141949"/>
    <lineage>
        <taxon>Bacteria</taxon>
        <taxon>Pseudomonadati</taxon>
        <taxon>Pseudomonadota</taxon>
        <taxon>Gammaproteobacteria</taxon>
        <taxon>Lysobacterales</taxon>
        <taxon>Lysobacteraceae</taxon>
        <taxon>Thermomonas</taxon>
    </lineage>
</organism>
<dbReference type="SUPFAM" id="SSF47226">
    <property type="entry name" value="Histidine-containing phosphotransfer domain, HPT domain"/>
    <property type="match status" value="1"/>
</dbReference>
<dbReference type="SUPFAM" id="SSF52172">
    <property type="entry name" value="CheY-like"/>
    <property type="match status" value="1"/>
</dbReference>
<dbReference type="InterPro" id="IPR050595">
    <property type="entry name" value="Bact_response_regulator"/>
</dbReference>
<evidence type="ECO:0000313" key="8">
    <source>
        <dbReference type="Proteomes" id="UP000295414"/>
    </source>
</evidence>
<dbReference type="Pfam" id="PF01627">
    <property type="entry name" value="Hpt"/>
    <property type="match status" value="1"/>
</dbReference>
<feature type="domain" description="Response regulatory" evidence="5">
    <location>
        <begin position="20"/>
        <end position="134"/>
    </location>
</feature>
<evidence type="ECO:0000259" key="6">
    <source>
        <dbReference type="PROSITE" id="PS50894"/>
    </source>
</evidence>
<dbReference type="Proteomes" id="UP000295414">
    <property type="component" value="Unassembled WGS sequence"/>
</dbReference>
<dbReference type="GO" id="GO:0003677">
    <property type="term" value="F:DNA binding"/>
    <property type="evidence" value="ECO:0007669"/>
    <property type="project" value="UniProtKB-KW"/>
</dbReference>
<keyword evidence="2" id="KW-0902">Two-component regulatory system</keyword>
<evidence type="ECO:0000256" key="2">
    <source>
        <dbReference type="ARBA" id="ARBA00023012"/>
    </source>
</evidence>
<feature type="domain" description="HPt" evidence="6">
    <location>
        <begin position="154"/>
        <end position="242"/>
    </location>
</feature>
<dbReference type="InterPro" id="IPR011006">
    <property type="entry name" value="CheY-like_superfamily"/>
</dbReference>
<evidence type="ECO:0000256" key="4">
    <source>
        <dbReference type="PROSITE-ProRule" id="PRU00169"/>
    </source>
</evidence>